<sequence length="141" mass="15754">MAEDCNSTYSRKGDASDAPDRDTRQEQLPRLEAKELGVEKRSSTGGKDKVLDEGSKLNFIFEKVPDIVTMHMRPLFISIHMFDIPIPRVLVDNGATVNVMPTSTMAKLCVIGVDLATTGNRAHWPLTLSRLKRAIMTKIWV</sequence>
<comment type="caution">
    <text evidence="2">The sequence shown here is derived from an EMBL/GenBank/DDBJ whole genome shotgun (WGS) entry which is preliminary data.</text>
</comment>
<dbReference type="Proteomes" id="UP000233551">
    <property type="component" value="Unassembled WGS sequence"/>
</dbReference>
<gene>
    <name evidence="2" type="ORF">CRG98_023042</name>
</gene>
<feature type="compositionally biased region" description="Basic and acidic residues" evidence="1">
    <location>
        <begin position="11"/>
        <end position="51"/>
    </location>
</feature>
<dbReference type="AlphaFoldDB" id="A0A2I0JKV0"/>
<keyword evidence="3" id="KW-1185">Reference proteome</keyword>
<dbReference type="EMBL" id="PGOL01001593">
    <property type="protein sequence ID" value="PKI56573.1"/>
    <property type="molecule type" value="Genomic_DNA"/>
</dbReference>
<feature type="region of interest" description="Disordered" evidence="1">
    <location>
        <begin position="1"/>
        <end position="51"/>
    </location>
</feature>
<evidence type="ECO:0000313" key="3">
    <source>
        <dbReference type="Proteomes" id="UP000233551"/>
    </source>
</evidence>
<feature type="compositionally biased region" description="Polar residues" evidence="1">
    <location>
        <begin position="1"/>
        <end position="10"/>
    </location>
</feature>
<protein>
    <submittedName>
        <fullName evidence="2">Uncharacterized protein</fullName>
    </submittedName>
</protein>
<proteinExistence type="predicted"/>
<evidence type="ECO:0000313" key="2">
    <source>
        <dbReference type="EMBL" id="PKI56573.1"/>
    </source>
</evidence>
<accession>A0A2I0JKV0</accession>
<organism evidence="2 3">
    <name type="scientific">Punica granatum</name>
    <name type="common">Pomegranate</name>
    <dbReference type="NCBI Taxonomy" id="22663"/>
    <lineage>
        <taxon>Eukaryota</taxon>
        <taxon>Viridiplantae</taxon>
        <taxon>Streptophyta</taxon>
        <taxon>Embryophyta</taxon>
        <taxon>Tracheophyta</taxon>
        <taxon>Spermatophyta</taxon>
        <taxon>Magnoliopsida</taxon>
        <taxon>eudicotyledons</taxon>
        <taxon>Gunneridae</taxon>
        <taxon>Pentapetalae</taxon>
        <taxon>rosids</taxon>
        <taxon>malvids</taxon>
        <taxon>Myrtales</taxon>
        <taxon>Lythraceae</taxon>
        <taxon>Punica</taxon>
    </lineage>
</organism>
<reference evidence="2 3" key="1">
    <citation type="submission" date="2017-11" db="EMBL/GenBank/DDBJ databases">
        <title>De-novo sequencing of pomegranate (Punica granatum L.) genome.</title>
        <authorList>
            <person name="Akparov Z."/>
            <person name="Amiraslanov A."/>
            <person name="Hajiyeva S."/>
            <person name="Abbasov M."/>
            <person name="Kaur K."/>
            <person name="Hamwieh A."/>
            <person name="Solovyev V."/>
            <person name="Salamov A."/>
            <person name="Braich B."/>
            <person name="Kosarev P."/>
            <person name="Mahmoud A."/>
            <person name="Hajiyev E."/>
            <person name="Babayeva S."/>
            <person name="Izzatullayeva V."/>
            <person name="Mammadov A."/>
            <person name="Mammadov A."/>
            <person name="Sharifova S."/>
            <person name="Ojaghi J."/>
            <person name="Eynullazada K."/>
            <person name="Bayramov B."/>
            <person name="Abdulazimova A."/>
            <person name="Shahmuradov I."/>
        </authorList>
    </citation>
    <scope>NUCLEOTIDE SEQUENCE [LARGE SCALE GENOMIC DNA]</scope>
    <source>
        <strain evidence="3">cv. AG2017</strain>
        <tissue evidence="2">Leaf</tissue>
    </source>
</reference>
<name>A0A2I0JKV0_PUNGR</name>
<evidence type="ECO:0000256" key="1">
    <source>
        <dbReference type="SAM" id="MobiDB-lite"/>
    </source>
</evidence>